<comment type="caution">
    <text evidence="2">The sequence shown here is derived from an EMBL/GenBank/DDBJ whole genome shotgun (WGS) entry which is preliminary data.</text>
</comment>
<proteinExistence type="predicted"/>
<reference evidence="2 3" key="1">
    <citation type="journal article" date="2021" name="G3 (Bethesda)">
        <title>Genomic diversity, chromosomal rearrangements, and interspecies hybridization in the ogataea polymorpha species complex.</title>
        <authorList>
            <person name="Hanson S.J."/>
            <person name="Cinneide E.O."/>
            <person name="Salzberg L.I."/>
            <person name="Wolfe K.H."/>
            <person name="McGowan J."/>
            <person name="Fitzpatrick D.A."/>
            <person name="Matlin K."/>
        </authorList>
    </citation>
    <scope>NUCLEOTIDE SEQUENCE [LARGE SCALE GENOMIC DNA]</scope>
    <source>
        <strain evidence="2">51-138</strain>
    </source>
</reference>
<feature type="region of interest" description="Disordered" evidence="1">
    <location>
        <begin position="1"/>
        <end position="25"/>
    </location>
</feature>
<gene>
    <name evidence="2" type="ORF">KL940_003227</name>
</gene>
<evidence type="ECO:0000313" key="3">
    <source>
        <dbReference type="Proteomes" id="UP001197328"/>
    </source>
</evidence>
<feature type="region of interest" description="Disordered" evidence="1">
    <location>
        <begin position="234"/>
        <end position="297"/>
    </location>
</feature>
<dbReference type="Proteomes" id="UP001197328">
    <property type="component" value="Unassembled WGS sequence"/>
</dbReference>
<evidence type="ECO:0000313" key="2">
    <source>
        <dbReference type="EMBL" id="KAG7848372.1"/>
    </source>
</evidence>
<dbReference type="EMBL" id="JAHLVD010000008">
    <property type="protein sequence ID" value="KAG7848372.1"/>
    <property type="molecule type" value="Genomic_DNA"/>
</dbReference>
<feature type="compositionally biased region" description="Polar residues" evidence="1">
    <location>
        <begin position="123"/>
        <end position="132"/>
    </location>
</feature>
<protein>
    <submittedName>
        <fullName evidence="2">Uncharacterized protein</fullName>
    </submittedName>
</protein>
<feature type="compositionally biased region" description="Basic and acidic residues" evidence="1">
    <location>
        <begin position="146"/>
        <end position="165"/>
    </location>
</feature>
<feature type="region of interest" description="Disordered" evidence="1">
    <location>
        <begin position="113"/>
        <end position="171"/>
    </location>
</feature>
<keyword evidence="3" id="KW-1185">Reference proteome</keyword>
<accession>A0ABQ7RV12</accession>
<organism evidence="2 3">
    <name type="scientific">Pichia angusta</name>
    <name type="common">Yeast</name>
    <name type="synonym">Hansenula polymorpha</name>
    <dbReference type="NCBI Taxonomy" id="870730"/>
    <lineage>
        <taxon>Eukaryota</taxon>
        <taxon>Fungi</taxon>
        <taxon>Dikarya</taxon>
        <taxon>Ascomycota</taxon>
        <taxon>Saccharomycotina</taxon>
        <taxon>Pichiomycetes</taxon>
        <taxon>Pichiales</taxon>
        <taxon>Pichiaceae</taxon>
        <taxon>Ogataea</taxon>
    </lineage>
</organism>
<sequence length="460" mass="50343">MDPPTEPNRDRIESIIGTPSCDENLAHDDVADVGVLAPEADHKTAAEEQQRQTEAQTGVFEVFGDTHVDSKEWRPEARADVVDLGHITGVLDAQVINHNDETVVVEVPAVETEVAERSEHTGAQDSPVSEQLVSDEVRLGKPLLPDGKHREQQHADNDHGNERGRLVGGPTVGLEREWKQKQGEGSHENECSHDVELVEVVHRGLPSSSSGVAFLQNAHLDGLQLVELEHECEREEHARHHNGKDPVAPSPGCNIEDRLGGQRAGESGADERSRRKRKRKRSVSETAGVGKEHVHDQVDGVITDPVQHITGSVRVRVVARSKNNQTQQVDTHKHNKALGTAPDVQGLTDRQLQHAAHDGCQDSRGADFGSFGEIRVRIRHHGGSDGLLQRQHEETHPDPRVGGVHGPFRPDHGGGLDGLQTFWGVGADFARAVNELAGFLVFLRLRKEGVWLLVGPQDGF</sequence>
<name>A0ABQ7RV12_PICAN</name>
<evidence type="ECO:0000256" key="1">
    <source>
        <dbReference type="SAM" id="MobiDB-lite"/>
    </source>
</evidence>